<gene>
    <name evidence="2" type="ORF">SAMN06265376_103308</name>
</gene>
<dbReference type="OrthoDB" id="1437459at2"/>
<dbReference type="AlphaFoldDB" id="A0A238ZKA3"/>
<keyword evidence="3" id="KW-1185">Reference proteome</keyword>
<dbReference type="Proteomes" id="UP000198379">
    <property type="component" value="Unassembled WGS sequence"/>
</dbReference>
<organism evidence="2 3">
    <name type="scientific">Dokdonia pacifica</name>
    <dbReference type="NCBI Taxonomy" id="1627892"/>
    <lineage>
        <taxon>Bacteria</taxon>
        <taxon>Pseudomonadati</taxon>
        <taxon>Bacteroidota</taxon>
        <taxon>Flavobacteriia</taxon>
        <taxon>Flavobacteriales</taxon>
        <taxon>Flavobacteriaceae</taxon>
        <taxon>Dokdonia</taxon>
    </lineage>
</organism>
<protein>
    <recommendedName>
        <fullName evidence="4">DUF1579 domain-containing protein</fullName>
    </recommendedName>
</protein>
<evidence type="ECO:0000256" key="1">
    <source>
        <dbReference type="SAM" id="SignalP"/>
    </source>
</evidence>
<dbReference type="EMBL" id="FZNY01000003">
    <property type="protein sequence ID" value="SNR83835.1"/>
    <property type="molecule type" value="Genomic_DNA"/>
</dbReference>
<accession>A0A238ZKA3</accession>
<reference evidence="2 3" key="1">
    <citation type="submission" date="2017-06" db="EMBL/GenBank/DDBJ databases">
        <authorList>
            <person name="Kim H.J."/>
            <person name="Triplett B.A."/>
        </authorList>
    </citation>
    <scope>NUCLEOTIDE SEQUENCE [LARGE SCALE GENOMIC DNA]</scope>
    <source>
        <strain evidence="2 3">DSM 25597</strain>
    </source>
</reference>
<evidence type="ECO:0008006" key="4">
    <source>
        <dbReference type="Google" id="ProtNLM"/>
    </source>
</evidence>
<name>A0A238ZKA3_9FLAO</name>
<feature type="chain" id="PRO_5013280462" description="DUF1579 domain-containing protein" evidence="1">
    <location>
        <begin position="25"/>
        <end position="171"/>
    </location>
</feature>
<feature type="signal peptide" evidence="1">
    <location>
        <begin position="1"/>
        <end position="24"/>
    </location>
</feature>
<keyword evidence="1" id="KW-0732">Signal</keyword>
<evidence type="ECO:0000313" key="3">
    <source>
        <dbReference type="Proteomes" id="UP000198379"/>
    </source>
</evidence>
<dbReference type="RefSeq" id="WP_089371628.1">
    <property type="nucleotide sequence ID" value="NZ_BMEP01000001.1"/>
</dbReference>
<sequence length="171" mass="19880">MNTLKPSFIFIFFCTFLVTQISFAQTEEQTAMAKLSFMIGDWKGTGTSYPKDQNKPYDVLSKVRYDLDGELLVLKHRSVRDGKPVLSLHTIIYYNVEEKQYYYYAFRQKGVRPFTAKIVDGKLICTIGDDYRLTFQRTPEGLFNEYGEKLVNGVWTKNFEDLLSPTSEITF</sequence>
<evidence type="ECO:0000313" key="2">
    <source>
        <dbReference type="EMBL" id="SNR83835.1"/>
    </source>
</evidence>
<proteinExistence type="predicted"/>